<evidence type="ECO:0000256" key="3">
    <source>
        <dbReference type="ARBA" id="ARBA00022448"/>
    </source>
</evidence>
<name>A0A3N0E1Y5_SINP1</name>
<dbReference type="GO" id="GO:0030246">
    <property type="term" value="F:carbohydrate binding"/>
    <property type="evidence" value="ECO:0007669"/>
    <property type="project" value="InterPro"/>
</dbReference>
<comment type="similarity">
    <text evidence="2 14 15">Belongs to the TonB-dependent receptor family.</text>
</comment>
<dbReference type="RefSeq" id="WP_123217416.1">
    <property type="nucleotide sequence ID" value="NZ_RJTM01000120.1"/>
</dbReference>
<keyword evidence="5" id="KW-0410">Iron transport</keyword>
<evidence type="ECO:0000256" key="8">
    <source>
        <dbReference type="ARBA" id="ARBA00023004"/>
    </source>
</evidence>
<dbReference type="InterPro" id="IPR012910">
    <property type="entry name" value="Plug_dom"/>
</dbReference>
<dbReference type="NCBIfam" id="TIGR01783">
    <property type="entry name" value="TonB-siderophor"/>
    <property type="match status" value="1"/>
</dbReference>
<evidence type="ECO:0000259" key="18">
    <source>
        <dbReference type="Pfam" id="PF07715"/>
    </source>
</evidence>
<proteinExistence type="inferred from homology"/>
<evidence type="ECO:0000256" key="1">
    <source>
        <dbReference type="ARBA" id="ARBA00004571"/>
    </source>
</evidence>
<dbReference type="GO" id="GO:0038023">
    <property type="term" value="F:signaling receptor activity"/>
    <property type="evidence" value="ECO:0007669"/>
    <property type="project" value="InterPro"/>
</dbReference>
<dbReference type="CDD" id="cd01347">
    <property type="entry name" value="ligand_gated_channel"/>
    <property type="match status" value="1"/>
</dbReference>
<dbReference type="SUPFAM" id="SSF49452">
    <property type="entry name" value="Starch-binding domain-like"/>
    <property type="match status" value="1"/>
</dbReference>
<keyword evidence="10 15" id="KW-0798">TonB box</keyword>
<keyword evidence="4 14" id="KW-1134">Transmembrane beta strand</keyword>
<gene>
    <name evidence="19" type="ORF">ED312_17985</name>
</gene>
<evidence type="ECO:0000256" key="7">
    <source>
        <dbReference type="ARBA" id="ARBA00022729"/>
    </source>
</evidence>
<evidence type="ECO:0000259" key="17">
    <source>
        <dbReference type="Pfam" id="PF00593"/>
    </source>
</evidence>
<accession>A0A3N0E1Y5</accession>
<keyword evidence="13 14" id="KW-0998">Cell outer membrane</keyword>
<evidence type="ECO:0000256" key="15">
    <source>
        <dbReference type="RuleBase" id="RU003357"/>
    </source>
</evidence>
<dbReference type="Gene3D" id="2.60.40.1120">
    <property type="entry name" value="Carboxypeptidase-like, regulatory domain"/>
    <property type="match status" value="1"/>
</dbReference>
<evidence type="ECO:0000256" key="12">
    <source>
        <dbReference type="ARBA" id="ARBA00023170"/>
    </source>
</evidence>
<evidence type="ECO:0000256" key="13">
    <source>
        <dbReference type="ARBA" id="ARBA00023237"/>
    </source>
</evidence>
<dbReference type="InterPro" id="IPR010105">
    <property type="entry name" value="TonB_sidphr_rcpt"/>
</dbReference>
<keyword evidence="11 14" id="KW-0472">Membrane</keyword>
<dbReference type="PANTHER" id="PTHR32552:SF68">
    <property type="entry name" value="FERRICHROME OUTER MEMBRANE TRANSPORTER_PHAGE RECEPTOR"/>
    <property type="match status" value="1"/>
</dbReference>
<keyword evidence="7 16" id="KW-0732">Signal</keyword>
<dbReference type="InterPro" id="IPR039426">
    <property type="entry name" value="TonB-dep_rcpt-like"/>
</dbReference>
<evidence type="ECO:0000256" key="11">
    <source>
        <dbReference type="ARBA" id="ARBA00023136"/>
    </source>
</evidence>
<dbReference type="Gene3D" id="2.40.170.20">
    <property type="entry name" value="TonB-dependent receptor, beta-barrel domain"/>
    <property type="match status" value="1"/>
</dbReference>
<dbReference type="InterPro" id="IPR013784">
    <property type="entry name" value="Carb-bd-like_fold"/>
</dbReference>
<dbReference type="GO" id="GO:0015344">
    <property type="term" value="F:siderophore uptake transmembrane transporter activity"/>
    <property type="evidence" value="ECO:0007669"/>
    <property type="project" value="TreeGrafter"/>
</dbReference>
<keyword evidence="20" id="KW-1185">Reference proteome</keyword>
<keyword evidence="9" id="KW-0406">Ion transport</keyword>
<evidence type="ECO:0000256" key="16">
    <source>
        <dbReference type="SAM" id="SignalP"/>
    </source>
</evidence>
<dbReference type="AlphaFoldDB" id="A0A3N0E1Y5"/>
<dbReference type="Gene3D" id="2.170.130.10">
    <property type="entry name" value="TonB-dependent receptor, plug domain"/>
    <property type="match status" value="1"/>
</dbReference>
<evidence type="ECO:0000256" key="10">
    <source>
        <dbReference type="ARBA" id="ARBA00023077"/>
    </source>
</evidence>
<evidence type="ECO:0000256" key="2">
    <source>
        <dbReference type="ARBA" id="ARBA00009810"/>
    </source>
</evidence>
<protein>
    <submittedName>
        <fullName evidence="19">TonB-dependent siderophore receptor</fullName>
    </submittedName>
</protein>
<evidence type="ECO:0000313" key="20">
    <source>
        <dbReference type="Proteomes" id="UP000267469"/>
    </source>
</evidence>
<keyword evidence="6 14" id="KW-0812">Transmembrane</keyword>
<reference evidence="19 20" key="1">
    <citation type="submission" date="2018-10" db="EMBL/GenBank/DDBJ databases">
        <title>Sinomicrobium pectinilyticum sp. nov., a pectinase-producing bacterium isolated from alkaline and saline soil, and emended description of the genus Sinomicrobium.</title>
        <authorList>
            <person name="Cheng B."/>
            <person name="Li C."/>
            <person name="Lai Q."/>
            <person name="Du M."/>
            <person name="Shao Z."/>
            <person name="Xu P."/>
            <person name="Yang C."/>
        </authorList>
    </citation>
    <scope>NUCLEOTIDE SEQUENCE [LARGE SCALE GENOMIC DNA]</scope>
    <source>
        <strain evidence="19 20">5DNS001</strain>
    </source>
</reference>
<dbReference type="Proteomes" id="UP000267469">
    <property type="component" value="Unassembled WGS sequence"/>
</dbReference>
<comment type="caution">
    <text evidence="19">The sequence shown here is derived from an EMBL/GenBank/DDBJ whole genome shotgun (WGS) entry which is preliminary data.</text>
</comment>
<comment type="subcellular location">
    <subcellularLocation>
        <location evidence="1 14">Cell outer membrane</location>
        <topology evidence="1 14">Multi-pass membrane protein</topology>
    </subcellularLocation>
</comment>
<dbReference type="SUPFAM" id="SSF56935">
    <property type="entry name" value="Porins"/>
    <property type="match status" value="1"/>
</dbReference>
<dbReference type="Pfam" id="PF00593">
    <property type="entry name" value="TonB_dep_Rec_b-barrel"/>
    <property type="match status" value="1"/>
</dbReference>
<organism evidence="19 20">
    <name type="scientific">Sinomicrobium pectinilyticum</name>
    <dbReference type="NCBI Taxonomy" id="1084421"/>
    <lineage>
        <taxon>Bacteria</taxon>
        <taxon>Pseudomonadati</taxon>
        <taxon>Bacteroidota</taxon>
        <taxon>Flavobacteriia</taxon>
        <taxon>Flavobacteriales</taxon>
        <taxon>Flavobacteriaceae</taxon>
        <taxon>Sinomicrobium</taxon>
    </lineage>
</organism>
<evidence type="ECO:0000256" key="9">
    <source>
        <dbReference type="ARBA" id="ARBA00023065"/>
    </source>
</evidence>
<keyword evidence="3 14" id="KW-0813">Transport</keyword>
<evidence type="ECO:0000313" key="19">
    <source>
        <dbReference type="EMBL" id="RNL81861.1"/>
    </source>
</evidence>
<dbReference type="GO" id="GO:0009279">
    <property type="term" value="C:cell outer membrane"/>
    <property type="evidence" value="ECO:0007669"/>
    <property type="project" value="UniProtKB-SubCell"/>
</dbReference>
<feature type="signal peptide" evidence="16">
    <location>
        <begin position="1"/>
        <end position="19"/>
    </location>
</feature>
<dbReference type="PROSITE" id="PS52016">
    <property type="entry name" value="TONB_DEPENDENT_REC_3"/>
    <property type="match status" value="1"/>
</dbReference>
<evidence type="ECO:0000256" key="5">
    <source>
        <dbReference type="ARBA" id="ARBA00022496"/>
    </source>
</evidence>
<dbReference type="InterPro" id="IPR036942">
    <property type="entry name" value="Beta-barrel_TonB_sf"/>
</dbReference>
<feature type="domain" description="TonB-dependent receptor plug" evidence="18">
    <location>
        <begin position="138"/>
        <end position="231"/>
    </location>
</feature>
<dbReference type="OrthoDB" id="9775095at2"/>
<evidence type="ECO:0000256" key="14">
    <source>
        <dbReference type="PROSITE-ProRule" id="PRU01360"/>
    </source>
</evidence>
<dbReference type="Pfam" id="PF07715">
    <property type="entry name" value="Plug"/>
    <property type="match status" value="1"/>
</dbReference>
<sequence length="816" mass="90249">MKRLLLFIAVLGFSATALAQSGTIQGTVVSTNNAPVEYVTLTIGKNGTAKGTLTDNKGNYEISGVSAGAYTLKASSVGFKTSEIRIVVRANEVTTVPRIVLSEQQEVLEEVVVEGNKINKYAQKESTYVSKMPLKDIENPQVSNSIGSQLLEDQVITNFNDALRNAPGVTMLWEPTGRASDGAGYFSVRGFAVQPTMLNGLPALTNGSPDLANTERIEVIKGPSGTLYGSSLISYGGLINIVSKKPLNTFRGNIGYTAGSYGQNRVTVDINTPLSTEKDVYLRVNSAYHTQNSFQDAGFRRSFYVAPSLSYQVNDRLSFLINTEIYNGRSTNPTMLFLDRAHPLRVHNMDELAYDHKRSYTSNDLYMDNPTYSLQAQMNYKISDAWTSQTAFSTSSAKSNGYYSYLYESTTTAEDNASVTLNDGIVLTRYLSKQNSETIGTDIQQNFIGDFNIGSVRNRLVVGLDYLKTNVTNNNTSYVANGLVYIGSDLETFNRGILQITNPAQYTDDSGILTRAGTDALLTGSKINPSRTVQEIFSVYASDVINILPELSAMASLRVDRFWNETYNQTSFSPKFGLVYQPVLNHVSLFANYMDGFTNVAPQPELTEGVQTMRSFKPEHATQLEFGTKLNLFNDKLTATLSYYDIKVSDMRLRIDLDPNTYYFTQDGEQRNKGFETVINANPVNGLNLVAGYSYVDSNLEEGDPAFKDRRPESAGPLNTANLWADYQFTSGRLQGFGLGFGGNYAGENKIMNRNNTGAFTVPEYTLLNASVFYGTRDFRVTLKLNNITDEEYYSGWSTINPQLTRNVSANFSYTF</sequence>
<keyword evidence="8" id="KW-0408">Iron</keyword>
<dbReference type="InterPro" id="IPR000531">
    <property type="entry name" value="Beta-barrel_TonB"/>
</dbReference>
<feature type="domain" description="TonB-dependent receptor-like beta-barrel" evidence="17">
    <location>
        <begin position="353"/>
        <end position="788"/>
    </location>
</feature>
<evidence type="ECO:0000256" key="6">
    <source>
        <dbReference type="ARBA" id="ARBA00022692"/>
    </source>
</evidence>
<dbReference type="GO" id="GO:0015891">
    <property type="term" value="P:siderophore transport"/>
    <property type="evidence" value="ECO:0007669"/>
    <property type="project" value="InterPro"/>
</dbReference>
<dbReference type="EMBL" id="RJTM01000120">
    <property type="protein sequence ID" value="RNL81861.1"/>
    <property type="molecule type" value="Genomic_DNA"/>
</dbReference>
<keyword evidence="12 19" id="KW-0675">Receptor</keyword>
<dbReference type="Pfam" id="PF13620">
    <property type="entry name" value="CarboxypepD_reg"/>
    <property type="match status" value="1"/>
</dbReference>
<dbReference type="PANTHER" id="PTHR32552">
    <property type="entry name" value="FERRICHROME IRON RECEPTOR-RELATED"/>
    <property type="match status" value="1"/>
</dbReference>
<feature type="chain" id="PRO_5018229788" evidence="16">
    <location>
        <begin position="20"/>
        <end position="816"/>
    </location>
</feature>
<evidence type="ECO:0000256" key="4">
    <source>
        <dbReference type="ARBA" id="ARBA00022452"/>
    </source>
</evidence>
<dbReference type="InterPro" id="IPR037066">
    <property type="entry name" value="Plug_dom_sf"/>
</dbReference>